<comment type="similarity">
    <text evidence="1">Belongs to the NmrA-type oxidoreductase family.</text>
</comment>
<feature type="domain" description="NmrA-like" evidence="3">
    <location>
        <begin position="2"/>
        <end position="326"/>
    </location>
</feature>
<dbReference type="GO" id="GO:0005634">
    <property type="term" value="C:nucleus"/>
    <property type="evidence" value="ECO:0007669"/>
    <property type="project" value="TreeGrafter"/>
</dbReference>
<evidence type="ECO:0000256" key="1">
    <source>
        <dbReference type="ARBA" id="ARBA00006328"/>
    </source>
</evidence>
<dbReference type="OMA" id="PEWMARE"/>
<dbReference type="Pfam" id="PF05368">
    <property type="entry name" value="NmrA"/>
    <property type="match status" value="1"/>
</dbReference>
<dbReference type="Gene3D" id="3.90.25.10">
    <property type="entry name" value="UDP-galactose 4-epimerase, domain 1"/>
    <property type="match status" value="1"/>
</dbReference>
<name>A0A1Y2M7M0_EPING</name>
<organism evidence="4 5">
    <name type="scientific">Epicoccum nigrum</name>
    <name type="common">Soil fungus</name>
    <name type="synonym">Epicoccum purpurascens</name>
    <dbReference type="NCBI Taxonomy" id="105696"/>
    <lineage>
        <taxon>Eukaryota</taxon>
        <taxon>Fungi</taxon>
        <taxon>Dikarya</taxon>
        <taxon>Ascomycota</taxon>
        <taxon>Pezizomycotina</taxon>
        <taxon>Dothideomycetes</taxon>
        <taxon>Pleosporomycetidae</taxon>
        <taxon>Pleosporales</taxon>
        <taxon>Pleosporineae</taxon>
        <taxon>Didymellaceae</taxon>
        <taxon>Epicoccum</taxon>
    </lineage>
</organism>
<protein>
    <recommendedName>
        <fullName evidence="3">NmrA-like domain-containing protein</fullName>
    </recommendedName>
</protein>
<reference evidence="4 5" key="1">
    <citation type="journal article" date="2017" name="Genome Announc.">
        <title>Genome sequence of the saprophytic ascomycete Epicoccum nigrum ICMP 19927 strain isolated from New Zealand.</title>
        <authorList>
            <person name="Fokin M."/>
            <person name="Fleetwood D."/>
            <person name="Weir B.S."/>
            <person name="Villas-Boas S.G."/>
        </authorList>
    </citation>
    <scope>NUCLEOTIDE SEQUENCE [LARGE SCALE GENOMIC DNA]</scope>
    <source>
        <strain evidence="4 5">ICMP 19927</strain>
    </source>
</reference>
<dbReference type="InterPro" id="IPR036291">
    <property type="entry name" value="NAD(P)-bd_dom_sf"/>
</dbReference>
<dbReference type="AlphaFoldDB" id="A0A1Y2M7M0"/>
<keyword evidence="2" id="KW-0521">NADP</keyword>
<gene>
    <name evidence="4" type="ORF">B5807_03655</name>
</gene>
<dbReference type="InterPro" id="IPR051164">
    <property type="entry name" value="NmrA-like_oxidored"/>
</dbReference>
<dbReference type="InParanoid" id="A0A1Y2M7M0"/>
<dbReference type="STRING" id="105696.A0A1Y2M7M0"/>
<dbReference type="SUPFAM" id="SSF51735">
    <property type="entry name" value="NAD(P)-binding Rossmann-fold domains"/>
    <property type="match status" value="1"/>
</dbReference>
<dbReference type="PANTHER" id="PTHR42748:SF29">
    <property type="entry name" value="NMRA-LIKE DOMAIN-CONTAINING PROTEIN"/>
    <property type="match status" value="1"/>
</dbReference>
<dbReference type="PANTHER" id="PTHR42748">
    <property type="entry name" value="NITROGEN METABOLITE REPRESSION PROTEIN NMRA FAMILY MEMBER"/>
    <property type="match status" value="1"/>
</dbReference>
<sequence>MKLIVITGITGQQGGSVADAFLADKSWHIRAITRNPSRPSAQEWTARGVELVRGDADDVSSLTAAFTGAHAIFAMTDYWAPLSDPAVQAEAAQRDISLNQRGAEIEVQRGKNIALAAASPAVRKTLERLVYSSLGNYSELSGGRYTQAWHCDSKAAVEKYMREDPILGPLASFIHMGIYVDNWRRIPLDIQKDLVNGGYWHVAIDDGRKPVPVVWARRDTGPLVRMLIEDVQPGARLLGYSQMLSRRDMMAVISRVLGIELAGDQGIRQVSDGEYKAMIRGGDEHREHVLQIWQMLRDFGYDGEDPDTIYLEDIGAEDLVTSFEEYVKCEDWSELLARRV</sequence>
<evidence type="ECO:0000313" key="4">
    <source>
        <dbReference type="EMBL" id="OSS52093.1"/>
    </source>
</evidence>
<keyword evidence="5" id="KW-1185">Reference proteome</keyword>
<evidence type="ECO:0000313" key="5">
    <source>
        <dbReference type="Proteomes" id="UP000193240"/>
    </source>
</evidence>
<dbReference type="EMBL" id="KZ107840">
    <property type="protein sequence ID" value="OSS52093.1"/>
    <property type="molecule type" value="Genomic_DNA"/>
</dbReference>
<dbReference type="Proteomes" id="UP000193240">
    <property type="component" value="Unassembled WGS sequence"/>
</dbReference>
<evidence type="ECO:0000256" key="2">
    <source>
        <dbReference type="ARBA" id="ARBA00022857"/>
    </source>
</evidence>
<evidence type="ECO:0000259" key="3">
    <source>
        <dbReference type="Pfam" id="PF05368"/>
    </source>
</evidence>
<dbReference type="InterPro" id="IPR008030">
    <property type="entry name" value="NmrA-like"/>
</dbReference>
<proteinExistence type="inferred from homology"/>
<accession>A0A1Y2M7M0</accession>
<dbReference type="Gene3D" id="3.40.50.720">
    <property type="entry name" value="NAD(P)-binding Rossmann-like Domain"/>
    <property type="match status" value="1"/>
</dbReference>
<dbReference type="CDD" id="cd05251">
    <property type="entry name" value="NmrA_like_SDR_a"/>
    <property type="match status" value="1"/>
</dbReference>